<comment type="subcellular location">
    <subcellularLocation>
        <location evidence="1">Membrane</location>
        <topology evidence="1">Multi-pass membrane protein</topology>
    </subcellularLocation>
</comment>
<keyword evidence="6 10" id="KW-1133">Transmembrane helix</keyword>
<accession>A0A061GWU8</accession>
<feature type="transmembrane region" description="Helical" evidence="10">
    <location>
        <begin position="249"/>
        <end position="277"/>
    </location>
</feature>
<organism evidence="12 13">
    <name type="scientific">Theobroma cacao</name>
    <name type="common">Cacao</name>
    <name type="synonym">Cocoa</name>
    <dbReference type="NCBI Taxonomy" id="3641"/>
    <lineage>
        <taxon>Eukaryota</taxon>
        <taxon>Viridiplantae</taxon>
        <taxon>Streptophyta</taxon>
        <taxon>Embryophyta</taxon>
        <taxon>Tracheophyta</taxon>
        <taxon>Spermatophyta</taxon>
        <taxon>Magnoliopsida</taxon>
        <taxon>eudicotyledons</taxon>
        <taxon>Gunneridae</taxon>
        <taxon>Pentapetalae</taxon>
        <taxon>rosids</taxon>
        <taxon>malvids</taxon>
        <taxon>Malvales</taxon>
        <taxon>Malvaceae</taxon>
        <taxon>Byttnerioideae</taxon>
        <taxon>Theobroma</taxon>
    </lineage>
</organism>
<dbReference type="GO" id="GO:0098662">
    <property type="term" value="P:inorganic cation transmembrane transport"/>
    <property type="evidence" value="ECO:0000318"/>
    <property type="project" value="GO_Central"/>
</dbReference>
<evidence type="ECO:0000256" key="3">
    <source>
        <dbReference type="ARBA" id="ARBA00022538"/>
    </source>
</evidence>
<dbReference type="GO" id="GO:1902600">
    <property type="term" value="P:proton transmembrane transport"/>
    <property type="evidence" value="ECO:0007669"/>
    <property type="project" value="InterPro"/>
</dbReference>
<dbReference type="GO" id="GO:0006885">
    <property type="term" value="P:regulation of pH"/>
    <property type="evidence" value="ECO:0000318"/>
    <property type="project" value="GO_Central"/>
</dbReference>
<protein>
    <submittedName>
        <fullName evidence="12">Cation proton exchanger, putative</fullName>
    </submittedName>
</protein>
<dbReference type="GO" id="GO:0012505">
    <property type="term" value="C:endomembrane system"/>
    <property type="evidence" value="ECO:0000318"/>
    <property type="project" value="GO_Central"/>
</dbReference>
<sequence length="689" mass="77070">MDIIHKRLCLDQYSFNPLVTALTQTSCILAISHFFHLLLKPVGQPGPVAQVLAGVVLGPSVSCRIHDIREFFIQPTSGDYYQFSSYLFEIMFMFLIGLETDISFSKRNLYVASITAYSGLISNSILGAALSPLFIKLLRIPDKKIQFATVIMMILANSASLVVIRLVADLKLDTSDVGRLAVTSSLVNEMSCVLVASLYHAVGSWKSFSFLFLTFLVTGLLIGLNQYLAFWINKSDGDNKYVNNADVSFIFFLILMLSFIVETCGYSSTISCFLVGLMFPRKGKTCRTLLSKLSYLVDNFLLPIYFGYIGFQFDVNYLNSIATIITVVVMILLNFGGKLVSTFAACHYLKVPLNEGFMFALILSLKGHFDLQLINVEPNSRLWWNPCVHSVLLSTVVFDTVIGGIIVAFTVKREEKSLSHKQTSLELHDPESELRILACTYGSRHSSGSLGLISALGGSKRAIVTPYLMHLVELPEKRKTNLMYHQLAEGDQYSDEDDYGGDDAVDTFTSETKILINIVKAVSSFASLYEDVCTGAEDRCVSIIFLPFHEHQRIDGNMEIDKEGIRATNQRAPMIEALAFSKWISSHPQVNLTLIRFLPVREQISGSHNQDNEFLLTVSTNNSQTAIDNASLVEFYNRYIASGKANYTEKHVSNGGETVTALTELRKVYSLVNYSWKGWKREFINNNFE</sequence>
<evidence type="ECO:0000256" key="8">
    <source>
        <dbReference type="ARBA" id="ARBA00023136"/>
    </source>
</evidence>
<dbReference type="PANTHER" id="PTHR32468">
    <property type="entry name" value="CATION/H + ANTIPORTER"/>
    <property type="match status" value="1"/>
</dbReference>
<evidence type="ECO:0000259" key="11">
    <source>
        <dbReference type="Pfam" id="PF00999"/>
    </source>
</evidence>
<feature type="transmembrane region" description="Helical" evidence="10">
    <location>
        <begin position="147"/>
        <end position="168"/>
    </location>
</feature>
<dbReference type="GO" id="GO:0015297">
    <property type="term" value="F:antiporter activity"/>
    <property type="evidence" value="ECO:0007669"/>
    <property type="project" value="InterPro"/>
</dbReference>
<evidence type="ECO:0000256" key="2">
    <source>
        <dbReference type="ARBA" id="ARBA00022448"/>
    </source>
</evidence>
<feature type="transmembrane region" description="Helical" evidence="10">
    <location>
        <begin position="317"/>
        <end position="336"/>
    </location>
</feature>
<dbReference type="GO" id="GO:0006813">
    <property type="term" value="P:potassium ion transport"/>
    <property type="evidence" value="ECO:0007669"/>
    <property type="project" value="UniProtKB-KW"/>
</dbReference>
<evidence type="ECO:0000256" key="7">
    <source>
        <dbReference type="ARBA" id="ARBA00023065"/>
    </source>
</evidence>
<feature type="transmembrane region" description="Helical" evidence="10">
    <location>
        <begin position="80"/>
        <end position="98"/>
    </location>
</feature>
<reference evidence="12 13" key="1">
    <citation type="journal article" date="2013" name="Genome Biol.">
        <title>The genome sequence of the most widely cultivated cacao type and its use to identify candidate genes regulating pod color.</title>
        <authorList>
            <person name="Motamayor J.C."/>
            <person name="Mockaitis K."/>
            <person name="Schmutz J."/>
            <person name="Haiminen N."/>
            <person name="Iii D.L."/>
            <person name="Cornejo O."/>
            <person name="Findley S.D."/>
            <person name="Zheng P."/>
            <person name="Utro F."/>
            <person name="Royaert S."/>
            <person name="Saski C."/>
            <person name="Jenkins J."/>
            <person name="Podicheti R."/>
            <person name="Zhao M."/>
            <person name="Scheffler B.E."/>
            <person name="Stack J.C."/>
            <person name="Feltus F.A."/>
            <person name="Mustiga G.M."/>
            <person name="Amores F."/>
            <person name="Phillips W."/>
            <person name="Marelli J.P."/>
            <person name="May G.D."/>
            <person name="Shapiro H."/>
            <person name="Ma J."/>
            <person name="Bustamante C.D."/>
            <person name="Schnell R.J."/>
            <person name="Main D."/>
            <person name="Gilbert D."/>
            <person name="Parida L."/>
            <person name="Kuhn D.N."/>
        </authorList>
    </citation>
    <scope>NUCLEOTIDE SEQUENCE [LARGE SCALE GENOMIC DNA]</scope>
    <source>
        <strain evidence="13">cv. Matina 1-6</strain>
    </source>
</reference>
<dbReference type="InterPro" id="IPR038770">
    <property type="entry name" value="Na+/solute_symporter_sf"/>
</dbReference>
<evidence type="ECO:0000313" key="13">
    <source>
        <dbReference type="Proteomes" id="UP000026915"/>
    </source>
</evidence>
<dbReference type="PANTHER" id="PTHR32468:SF18">
    <property type="entry name" value="CATION_H(+) ANTIPORTER 1"/>
    <property type="match status" value="1"/>
</dbReference>
<proteinExistence type="inferred from homology"/>
<dbReference type="STRING" id="3641.A0A061GWU8"/>
<evidence type="ECO:0000256" key="10">
    <source>
        <dbReference type="SAM" id="Phobius"/>
    </source>
</evidence>
<keyword evidence="4 10" id="KW-0812">Transmembrane</keyword>
<dbReference type="HOGENOM" id="CLU_005126_6_2_1"/>
<dbReference type="OMA" id="LMENMHE"/>
<feature type="transmembrane region" description="Helical" evidence="10">
    <location>
        <begin position="110"/>
        <end position="135"/>
    </location>
</feature>
<keyword evidence="13" id="KW-1185">Reference proteome</keyword>
<dbReference type="eggNOG" id="KOG1650">
    <property type="taxonomic scope" value="Eukaryota"/>
</dbReference>
<dbReference type="InParanoid" id="A0A061GWU8"/>
<dbReference type="Proteomes" id="UP000026915">
    <property type="component" value="Chromosome 9"/>
</dbReference>
<dbReference type="InterPro" id="IPR050794">
    <property type="entry name" value="CPA2_transporter"/>
</dbReference>
<feature type="domain" description="Cation/H+ exchanger transmembrane" evidence="11">
    <location>
        <begin position="32"/>
        <end position="412"/>
    </location>
</feature>
<keyword evidence="3" id="KW-0633">Potassium transport</keyword>
<evidence type="ECO:0000256" key="1">
    <source>
        <dbReference type="ARBA" id="ARBA00004141"/>
    </source>
</evidence>
<dbReference type="EMBL" id="CM001887">
    <property type="protein sequence ID" value="EOY33898.1"/>
    <property type="molecule type" value="Genomic_DNA"/>
</dbReference>
<evidence type="ECO:0000256" key="9">
    <source>
        <dbReference type="ARBA" id="ARBA00038341"/>
    </source>
</evidence>
<evidence type="ECO:0000256" key="5">
    <source>
        <dbReference type="ARBA" id="ARBA00022958"/>
    </source>
</evidence>
<comment type="similarity">
    <text evidence="9">Belongs to the monovalent cation:proton antiporter 2 (CPA2) transporter (TC 2.A.37) family. CHX (TC 2.A.37.4) subfamily.</text>
</comment>
<feature type="transmembrane region" description="Helical" evidence="10">
    <location>
        <begin position="208"/>
        <end position="229"/>
    </location>
</feature>
<dbReference type="Pfam" id="PF00999">
    <property type="entry name" value="Na_H_Exchanger"/>
    <property type="match status" value="1"/>
</dbReference>
<evidence type="ECO:0000256" key="6">
    <source>
        <dbReference type="ARBA" id="ARBA00022989"/>
    </source>
</evidence>
<evidence type="ECO:0000256" key="4">
    <source>
        <dbReference type="ARBA" id="ARBA00022692"/>
    </source>
</evidence>
<name>A0A061GWU8_THECC</name>
<dbReference type="Gramene" id="EOY33898">
    <property type="protein sequence ID" value="EOY33898"/>
    <property type="gene ID" value="TCM_041736"/>
</dbReference>
<keyword evidence="2" id="KW-0813">Transport</keyword>
<keyword evidence="8 10" id="KW-0472">Membrane</keyword>
<dbReference type="Gene3D" id="1.20.1530.20">
    <property type="match status" value="1"/>
</dbReference>
<gene>
    <name evidence="12" type="ORF">TCM_041736</name>
</gene>
<dbReference type="InterPro" id="IPR006153">
    <property type="entry name" value="Cation/H_exchanger_TM"/>
</dbReference>
<keyword evidence="5" id="KW-0630">Potassium</keyword>
<evidence type="ECO:0000313" key="12">
    <source>
        <dbReference type="EMBL" id="EOY33898.1"/>
    </source>
</evidence>
<feature type="transmembrane region" description="Helical" evidence="10">
    <location>
        <begin position="289"/>
        <end position="311"/>
    </location>
</feature>
<dbReference type="GO" id="GO:0016020">
    <property type="term" value="C:membrane"/>
    <property type="evidence" value="ECO:0007669"/>
    <property type="project" value="UniProtKB-SubCell"/>
</dbReference>
<dbReference type="AlphaFoldDB" id="A0A061GWU8"/>
<feature type="transmembrane region" description="Helical" evidence="10">
    <location>
        <begin position="389"/>
        <end position="411"/>
    </location>
</feature>
<keyword evidence="7" id="KW-0406">Ion transport</keyword>